<proteinExistence type="predicted"/>
<evidence type="ECO:0000313" key="2">
    <source>
        <dbReference type="Proteomes" id="UP000032407"/>
    </source>
</evidence>
<dbReference type="Proteomes" id="UP000032407">
    <property type="component" value="Unassembled WGS sequence"/>
</dbReference>
<sequence length="28" mass="2836">MIVGTGTSGIGKSTFITIITSLIELPEG</sequence>
<gene>
    <name evidence="1" type="ORF">C797_20055</name>
</gene>
<evidence type="ECO:0000313" key="1">
    <source>
        <dbReference type="EMBL" id="KIU73047.1"/>
    </source>
</evidence>
<comment type="caution">
    <text evidence="1">The sequence shown here is derived from an EMBL/GenBank/DDBJ whole genome shotgun (WGS) entry which is preliminary data.</text>
</comment>
<dbReference type="EMBL" id="AMYJ01000040">
    <property type="protein sequence ID" value="KIU73047.1"/>
    <property type="molecule type" value="Genomic_DNA"/>
</dbReference>
<accession>A0A9X0F6T7</accession>
<organism evidence="1 2">
    <name type="scientific">Bacillus thuringiensis Sbt003</name>
    <dbReference type="NCBI Taxonomy" id="1235825"/>
    <lineage>
        <taxon>Bacteria</taxon>
        <taxon>Bacillati</taxon>
        <taxon>Bacillota</taxon>
        <taxon>Bacilli</taxon>
        <taxon>Bacillales</taxon>
        <taxon>Bacillaceae</taxon>
        <taxon>Bacillus</taxon>
        <taxon>Bacillus cereus group</taxon>
    </lineage>
</organism>
<protein>
    <submittedName>
        <fullName evidence="1">Uncharacterized protein</fullName>
    </submittedName>
</protein>
<name>A0A9X0F6T7_BACTU</name>
<reference evidence="1 2" key="1">
    <citation type="journal article" date="2015" name="Sci. Rep.">
        <title>The expression and crystallization of Cry65Aa require two C-termini, revealing a novel evolutionary strategy of Bacillus thuringiensis Cry proteins.</title>
        <authorList>
            <person name="Peng D.H."/>
            <person name="Pang C.Y."/>
            <person name="Wu H."/>
            <person name="Huang Q."/>
            <person name="Zheng J.S."/>
            <person name="Sun M."/>
        </authorList>
    </citation>
    <scope>NUCLEOTIDE SEQUENCE [LARGE SCALE GENOMIC DNA]</scope>
    <source>
        <strain evidence="1 2">Sbt003</strain>
    </source>
</reference>
<dbReference type="AlphaFoldDB" id="A0A9X0F6T7"/>